<evidence type="ECO:0000313" key="1">
    <source>
        <dbReference type="EMBL" id="GAW66363.1"/>
    </source>
</evidence>
<evidence type="ECO:0000313" key="2">
    <source>
        <dbReference type="Proteomes" id="UP000194153"/>
    </source>
</evidence>
<comment type="caution">
    <text evidence="1">The sequence shown here is derived from an EMBL/GenBank/DDBJ whole genome shotgun (WGS) entry which is preliminary data.</text>
</comment>
<organism evidence="1 2">
    <name type="scientific">Geoanaerobacter pelophilus</name>
    <dbReference type="NCBI Taxonomy" id="60036"/>
    <lineage>
        <taxon>Bacteria</taxon>
        <taxon>Pseudomonadati</taxon>
        <taxon>Thermodesulfobacteriota</taxon>
        <taxon>Desulfuromonadia</taxon>
        <taxon>Geobacterales</taxon>
        <taxon>Geobacteraceae</taxon>
        <taxon>Geoanaerobacter</taxon>
    </lineage>
</organism>
<proteinExistence type="predicted"/>
<reference evidence="2" key="2">
    <citation type="submission" date="2017-05" db="EMBL/GenBank/DDBJ databases">
        <title>Draft genome sequence of Geobacter pelophilus, a iron(III)-reducing bacteria.</title>
        <authorList>
            <person name="Aoyagi T."/>
            <person name="Koike H."/>
            <person name="Morita T."/>
            <person name="Sato Y."/>
            <person name="Habe H."/>
            <person name="Hori T."/>
        </authorList>
    </citation>
    <scope>NUCLEOTIDE SEQUENCE [LARGE SCALE GENOMIC DNA]</scope>
    <source>
        <strain evidence="2">Drf2</strain>
    </source>
</reference>
<dbReference type="Proteomes" id="UP000194153">
    <property type="component" value="Unassembled WGS sequence"/>
</dbReference>
<accession>A0ABQ0MH03</accession>
<sequence length="70" mass="8242">MREKRFIAVDSAWFKSFDTGCRTRAVLHLRLEPLPDVMQPAATRQSQKCCRQNRRCHKTFHASSLFPLHQ</sequence>
<dbReference type="EMBL" id="BDQG01000001">
    <property type="protein sequence ID" value="GAW66363.1"/>
    <property type="molecule type" value="Genomic_DNA"/>
</dbReference>
<keyword evidence="2" id="KW-1185">Reference proteome</keyword>
<reference evidence="1 2" key="1">
    <citation type="submission" date="2017-04" db="EMBL/GenBank/DDBJ databases">
        <authorList>
            <consortium name="Geobacter pelophilus Genome Sequencing"/>
            <person name="Aoyagi T."/>
            <person name="Koike H."/>
            <person name="Hori T."/>
        </authorList>
    </citation>
    <scope>NUCLEOTIDE SEQUENCE [LARGE SCALE GENOMIC DNA]</scope>
    <source>
        <strain evidence="1 2">Drf2</strain>
    </source>
</reference>
<name>A0ABQ0MH03_9BACT</name>
<protein>
    <submittedName>
        <fullName evidence="1">Uncharacterized protein</fullName>
    </submittedName>
</protein>
<gene>
    <name evidence="1" type="ORF">GPEL0_01r1697</name>
</gene>